<dbReference type="InterPro" id="IPR046345">
    <property type="entry name" value="TraB_PrgY-like"/>
</dbReference>
<dbReference type="AlphaFoldDB" id="A0A9D3AY42"/>
<organism evidence="2 3">
    <name type="scientific">Sporotomaculum syntrophicum</name>
    <dbReference type="NCBI Taxonomy" id="182264"/>
    <lineage>
        <taxon>Bacteria</taxon>
        <taxon>Bacillati</taxon>
        <taxon>Bacillota</taxon>
        <taxon>Clostridia</taxon>
        <taxon>Eubacteriales</taxon>
        <taxon>Desulfallaceae</taxon>
        <taxon>Sporotomaculum</taxon>
    </lineage>
</organism>
<keyword evidence="3" id="KW-1185">Reference proteome</keyword>
<keyword evidence="1" id="KW-0472">Membrane</keyword>
<proteinExistence type="predicted"/>
<dbReference type="InterPro" id="IPR005230">
    <property type="entry name" value="TraB_bac"/>
</dbReference>
<accession>A0A9D3AY42</accession>
<dbReference type="PANTHER" id="PTHR21530">
    <property type="entry name" value="PHEROMONE SHUTDOWN PROTEIN"/>
    <property type="match status" value="1"/>
</dbReference>
<evidence type="ECO:0000313" key="2">
    <source>
        <dbReference type="EMBL" id="KAF1085061.1"/>
    </source>
</evidence>
<dbReference type="InterPro" id="IPR002816">
    <property type="entry name" value="TraB/PrgY/GumN_fam"/>
</dbReference>
<evidence type="ECO:0000313" key="3">
    <source>
        <dbReference type="Proteomes" id="UP000798488"/>
    </source>
</evidence>
<dbReference type="Pfam" id="PF01963">
    <property type="entry name" value="TraB_PrgY_gumN"/>
    <property type="match status" value="1"/>
</dbReference>
<dbReference type="EMBL" id="LSRS01000003">
    <property type="protein sequence ID" value="KAF1085061.1"/>
    <property type="molecule type" value="Genomic_DNA"/>
</dbReference>
<feature type="transmembrane region" description="Helical" evidence="1">
    <location>
        <begin position="302"/>
        <end position="330"/>
    </location>
</feature>
<name>A0A9D3AY42_9FIRM</name>
<reference evidence="2" key="1">
    <citation type="submission" date="2016-02" db="EMBL/GenBank/DDBJ databases">
        <title>Draft Genome Sequence of Sporotomaculum syntrophicum Strain FB, a Syntrophic Benzoate Degrader.</title>
        <authorList>
            <person name="Nobu M.K."/>
            <person name="Narihiro T."/>
            <person name="Qiu Y.-L."/>
            <person name="Ohashi A."/>
            <person name="Liu W.-T."/>
            <person name="Yuji S."/>
        </authorList>
    </citation>
    <scope>NUCLEOTIDE SEQUENCE</scope>
    <source>
        <strain evidence="2">FB</strain>
    </source>
</reference>
<dbReference type="PANTHER" id="PTHR21530:SF7">
    <property type="entry name" value="TRAB DOMAIN-CONTAINING PROTEIN"/>
    <property type="match status" value="1"/>
</dbReference>
<feature type="transmembrane region" description="Helical" evidence="1">
    <location>
        <begin position="382"/>
        <end position="402"/>
    </location>
</feature>
<protein>
    <submittedName>
        <fullName evidence="2">TraB family protein</fullName>
    </submittedName>
</protein>
<sequence length="413" mass="46370">MVNYRRYDMIYLFYHNTWGSDQLDTKSDNVHRLELGCREILLIGTAHVSPKSAAEVQEVIQAERPDTVCVELCESRYQSIIDADKWKNTDIVKIIKNGQSLLLLISLILSSYQKRLARQFGIQPGQEMIQGITSANEIGANLCLADRDIQVTMLRLWRSSGSWEKIKLFFQIILSLFNTEDLSEEEMDKMKSQDMLTAALDELSQVSPKFKSVLIDERDQYLAEKIKTAPGNKIVAVLGAGHVPGIKRELTRDHDLTRLSSVPPTSRIFKIITWAIPLLIMALIISTFTVDRTTGFEQLTSWVAWTGTLSALGALIALAHPLAVLTAFIASPFTTLHPLLAAGWFAGLTEAVIRKPNVRDFENLSEDIFSLKGFWRNKVTHVLLVVVLANFGSSMGVLLGGADVLRRFFHTFF</sequence>
<evidence type="ECO:0000256" key="1">
    <source>
        <dbReference type="SAM" id="Phobius"/>
    </source>
</evidence>
<comment type="caution">
    <text evidence="2">The sequence shown here is derived from an EMBL/GenBank/DDBJ whole genome shotgun (WGS) entry which is preliminary data.</text>
</comment>
<dbReference type="CDD" id="cd14726">
    <property type="entry name" value="TraB_PrgY-like"/>
    <property type="match status" value="1"/>
</dbReference>
<keyword evidence="1" id="KW-0812">Transmembrane</keyword>
<dbReference type="Proteomes" id="UP000798488">
    <property type="component" value="Unassembled WGS sequence"/>
</dbReference>
<dbReference type="NCBIfam" id="TIGR00261">
    <property type="entry name" value="traB"/>
    <property type="match status" value="1"/>
</dbReference>
<feature type="transmembrane region" description="Helical" evidence="1">
    <location>
        <begin position="271"/>
        <end position="290"/>
    </location>
</feature>
<gene>
    <name evidence="2" type="ORF">SPSYN_01197</name>
</gene>
<keyword evidence="1" id="KW-1133">Transmembrane helix</keyword>